<evidence type="ECO:0000256" key="1">
    <source>
        <dbReference type="SAM" id="MobiDB-lite"/>
    </source>
</evidence>
<organism evidence="2 3">
    <name type="scientific">Polyodon spathula</name>
    <name type="common">North American paddlefish</name>
    <name type="synonym">Squalus spathula</name>
    <dbReference type="NCBI Taxonomy" id="7913"/>
    <lineage>
        <taxon>Eukaryota</taxon>
        <taxon>Metazoa</taxon>
        <taxon>Chordata</taxon>
        <taxon>Craniata</taxon>
        <taxon>Vertebrata</taxon>
        <taxon>Euteleostomi</taxon>
        <taxon>Actinopterygii</taxon>
        <taxon>Chondrostei</taxon>
        <taxon>Acipenseriformes</taxon>
        <taxon>Polyodontidae</taxon>
        <taxon>Polyodon</taxon>
    </lineage>
</organism>
<dbReference type="PANTHER" id="PTHR22442:SF3">
    <property type="entry name" value="SOLUBLE LAMIN-ASSOCIATED PROTEIN OF 75 KDA"/>
    <property type="match status" value="1"/>
</dbReference>
<comment type="caution">
    <text evidence="2">The sequence shown here is derived from an EMBL/GenBank/DDBJ whole genome shotgun (WGS) entry which is preliminary data.</text>
</comment>
<dbReference type="EMBL" id="JAAWVQ010075097">
    <property type="protein sequence ID" value="MBN3277924.1"/>
    <property type="molecule type" value="Genomic_DNA"/>
</dbReference>
<feature type="region of interest" description="Disordered" evidence="1">
    <location>
        <begin position="600"/>
        <end position="676"/>
    </location>
</feature>
<feature type="non-terminal residue" evidence="2">
    <location>
        <position position="676"/>
    </location>
</feature>
<reference evidence="2" key="1">
    <citation type="journal article" date="2021" name="Cell">
        <title>Tracing the genetic footprints of vertebrate landing in non-teleost ray-finned fishes.</title>
        <authorList>
            <person name="Bi X."/>
            <person name="Wang K."/>
            <person name="Yang L."/>
            <person name="Pan H."/>
            <person name="Jiang H."/>
            <person name="Wei Q."/>
            <person name="Fang M."/>
            <person name="Yu H."/>
            <person name="Zhu C."/>
            <person name="Cai Y."/>
            <person name="He Y."/>
            <person name="Gan X."/>
            <person name="Zeng H."/>
            <person name="Yu D."/>
            <person name="Zhu Y."/>
            <person name="Jiang H."/>
            <person name="Qiu Q."/>
            <person name="Yang H."/>
            <person name="Zhang Y.E."/>
            <person name="Wang W."/>
            <person name="Zhu M."/>
            <person name="He S."/>
            <person name="Zhang G."/>
        </authorList>
    </citation>
    <scope>NUCLEOTIDE SEQUENCE</scope>
    <source>
        <strain evidence="2">Pddl_001</strain>
    </source>
</reference>
<proteinExistence type="predicted"/>
<feature type="compositionally biased region" description="Basic residues" evidence="1">
    <location>
        <begin position="656"/>
        <end position="676"/>
    </location>
</feature>
<name>A0ABS2XVJ2_POLSP</name>
<sequence length="676" mass="75532">MEFPVDLLTDFSHEDLEHSAEDYMSDLLYSDPNNPQYFTLPSRRKIPLRLSSVGYVPLYGADLKHKVLALFAPEDQFTAAALYLAEQWWAVEDILKTSVPSRNGLVKVRSLGERIVLYVLNRIVYRTQEMSTSQVPFLCHSESDFAKILWKDGEAVGFYSVKPEGSLCSSFLTQCYQLPVLDSIFLRKQHRGKGHGLQILEDFVDCFTEDALGLRYPLSPAMYKVCAQYLDKYPGDQDLLWEVEGIGGLFQRVHVSSRIQAQALKGKIASNFITCVGLRETYQAVREASLPQAVAESKPVESEERMEAETQQNSDKVDSGNTSVSTRTRSSHYRRKRLREEEEEEEEEEEAEISTPQPTPPDRTISSEPVEAAGETPVEEPEEEAEEPQRDQPEAEPEETLEEAKKEEEELDTELLKQPDVEPVNGEVIDELTQTSSGAEEAVEKEHSDRASIAQSDSVEQEAGTTEAADEPAQDDTQDEGDVDEAGEVDVESLEETQQQEAASPEGDAETTAENKGPAGDKEAAPESPDDTAAEPCEETAHDRAVNSEQTEERTGKATETVVAAEEPEESYHDNEAEQVELQTPMDLSQDTLLLVELKDVSFQPQMEEHEDQVKEPAEELEEQPEQDSTPAAKEKAVESNSDETESEPPNVDRRVLRRKAKASRGPSKKRIKTST</sequence>
<feature type="compositionally biased region" description="Basic and acidic residues" evidence="1">
    <location>
        <begin position="402"/>
        <end position="420"/>
    </location>
</feature>
<protein>
    <submittedName>
        <fullName evidence="2">F169A protein</fullName>
    </submittedName>
</protein>
<dbReference type="Proteomes" id="UP001166093">
    <property type="component" value="Unassembled WGS sequence"/>
</dbReference>
<keyword evidence="3" id="KW-1185">Reference proteome</keyword>
<dbReference type="InterPro" id="IPR029625">
    <property type="entry name" value="FAM169"/>
</dbReference>
<feature type="compositionally biased region" description="Basic and acidic residues" evidence="1">
    <location>
        <begin position="298"/>
        <end position="308"/>
    </location>
</feature>
<dbReference type="CDD" id="cd04301">
    <property type="entry name" value="NAT_SF"/>
    <property type="match status" value="1"/>
</dbReference>
<accession>A0ABS2XVJ2</accession>
<feature type="compositionally biased region" description="Acidic residues" evidence="1">
    <location>
        <begin position="341"/>
        <end position="352"/>
    </location>
</feature>
<feature type="compositionally biased region" description="Acidic residues" evidence="1">
    <location>
        <begin position="528"/>
        <end position="538"/>
    </location>
</feature>
<dbReference type="InterPro" id="IPR016181">
    <property type="entry name" value="Acyl_CoA_acyltransferase"/>
</dbReference>
<feature type="compositionally biased region" description="Basic and acidic residues" evidence="1">
    <location>
        <begin position="539"/>
        <end position="557"/>
    </location>
</feature>
<evidence type="ECO:0000313" key="2">
    <source>
        <dbReference type="EMBL" id="MBN3277924.1"/>
    </source>
</evidence>
<evidence type="ECO:0000313" key="3">
    <source>
        <dbReference type="Proteomes" id="UP001166093"/>
    </source>
</evidence>
<feature type="compositionally biased region" description="Polar residues" evidence="1">
    <location>
        <begin position="309"/>
        <end position="328"/>
    </location>
</feature>
<dbReference type="PANTHER" id="PTHR22442">
    <property type="match status" value="1"/>
</dbReference>
<feature type="compositionally biased region" description="Acidic residues" evidence="1">
    <location>
        <begin position="377"/>
        <end position="386"/>
    </location>
</feature>
<feature type="non-terminal residue" evidence="2">
    <location>
        <position position="1"/>
    </location>
</feature>
<feature type="region of interest" description="Disordered" evidence="1">
    <location>
        <begin position="290"/>
        <end position="579"/>
    </location>
</feature>
<feature type="compositionally biased region" description="Acidic residues" evidence="1">
    <location>
        <begin position="468"/>
        <end position="495"/>
    </location>
</feature>
<gene>
    <name evidence="2" type="primary">Fam169a</name>
    <name evidence="2" type="ORF">GTO93_0014915</name>
</gene>
<dbReference type="SUPFAM" id="SSF55729">
    <property type="entry name" value="Acyl-CoA N-acyltransferases (Nat)"/>
    <property type="match status" value="1"/>
</dbReference>